<evidence type="ECO:0000256" key="26">
    <source>
        <dbReference type="ARBA" id="ARBA00048841"/>
    </source>
</evidence>
<comment type="subunit">
    <text evidence="9">Homotetramer.</text>
</comment>
<dbReference type="GO" id="GO:0005524">
    <property type="term" value="F:ATP binding"/>
    <property type="evidence" value="ECO:0007669"/>
    <property type="project" value="UniProtKB-KW"/>
</dbReference>
<dbReference type="FunFam" id="3.40.50.720:FF:000083">
    <property type="entry name" value="Bifunctional aspartokinase/homoserine dehydrogenase"/>
    <property type="match status" value="1"/>
</dbReference>
<evidence type="ECO:0000256" key="13">
    <source>
        <dbReference type="ARBA" id="ARBA00022723"/>
    </source>
</evidence>
<evidence type="ECO:0000256" key="2">
    <source>
        <dbReference type="ARBA" id="ARBA00004766"/>
    </source>
</evidence>
<evidence type="ECO:0000256" key="1">
    <source>
        <dbReference type="ARBA" id="ARBA00001920"/>
    </source>
</evidence>
<evidence type="ECO:0000259" key="29">
    <source>
        <dbReference type="PROSITE" id="PS51671"/>
    </source>
</evidence>
<dbReference type="Pfam" id="PF22468">
    <property type="entry name" value="ACT_9"/>
    <property type="match status" value="2"/>
</dbReference>
<evidence type="ECO:0000313" key="31">
    <source>
        <dbReference type="Proteomes" id="UP000199513"/>
    </source>
</evidence>
<dbReference type="Gene3D" id="3.40.1160.10">
    <property type="entry name" value="Acetylglutamate kinase-like"/>
    <property type="match status" value="1"/>
</dbReference>
<dbReference type="Gene3D" id="3.30.2130.10">
    <property type="entry name" value="VC0802-like"/>
    <property type="match status" value="1"/>
</dbReference>
<comment type="pathway">
    <text evidence="3">Amino-acid biosynthesis; L-methionine biosynthesis via de novo pathway; L-homoserine from L-aspartate: step 1/3.</text>
</comment>
<gene>
    <name evidence="30" type="ORF">SAMN04488541_102830</name>
</gene>
<feature type="domain" description="ACT" evidence="29">
    <location>
        <begin position="397"/>
        <end position="470"/>
    </location>
</feature>
<keyword evidence="20" id="KW-0915">Sodium</keyword>
<evidence type="ECO:0000256" key="21">
    <source>
        <dbReference type="ARBA" id="ARBA00023154"/>
    </source>
</evidence>
<evidence type="ECO:0000313" key="30">
    <source>
        <dbReference type="EMBL" id="SFF36168.1"/>
    </source>
</evidence>
<dbReference type="GO" id="GO:0004412">
    <property type="term" value="F:homoserine dehydrogenase activity"/>
    <property type="evidence" value="ECO:0007669"/>
    <property type="project" value="UniProtKB-EC"/>
</dbReference>
<comment type="pathway">
    <text evidence="2">Amino-acid biosynthesis; L-lysine biosynthesis via DAP pathway; (S)-tetrahydrodipicolinate from L-aspartate: step 1/4.</text>
</comment>
<evidence type="ECO:0000256" key="19">
    <source>
        <dbReference type="ARBA" id="ARBA00023027"/>
    </source>
</evidence>
<keyword evidence="13" id="KW-0479">Metal-binding</keyword>
<protein>
    <submittedName>
        <fullName evidence="30">Aspartate kinase</fullName>
    </submittedName>
</protein>
<dbReference type="InterPro" id="IPR001048">
    <property type="entry name" value="Asp/Glu/Uridylate_kinase"/>
</dbReference>
<evidence type="ECO:0000256" key="24">
    <source>
        <dbReference type="ARBA" id="ARBA00044938"/>
    </source>
</evidence>
<evidence type="ECO:0000256" key="8">
    <source>
        <dbReference type="ARBA" id="ARBA00010046"/>
    </source>
</evidence>
<dbReference type="SUPFAM" id="SSF51735">
    <property type="entry name" value="NAD(P)-binding Rossmann-fold domains"/>
    <property type="match status" value="1"/>
</dbReference>
<keyword evidence="31" id="KW-1185">Reference proteome</keyword>
<keyword evidence="22" id="KW-0486">Methionine biosynthesis</keyword>
<dbReference type="SUPFAM" id="SSF55021">
    <property type="entry name" value="ACT-like"/>
    <property type="match status" value="2"/>
</dbReference>
<keyword evidence="17" id="KW-0521">NADP</keyword>
<keyword evidence="10" id="KW-0028">Amino-acid biosynthesis</keyword>
<keyword evidence="16" id="KW-0067">ATP-binding</keyword>
<dbReference type="InterPro" id="IPR011147">
    <property type="entry name" value="Bifunc_Aspkin/hSer_DH"/>
</dbReference>
<dbReference type="SUPFAM" id="SSF55347">
    <property type="entry name" value="Glyceraldehyde-3-phosphate dehydrogenase-like, C-terminal domain"/>
    <property type="match status" value="1"/>
</dbReference>
<dbReference type="PANTHER" id="PTHR43070:SF5">
    <property type="entry name" value="HOMOSERINE DEHYDROGENASE"/>
    <property type="match status" value="1"/>
</dbReference>
<dbReference type="UniPathway" id="UPA00050">
    <property type="reaction ID" value="UER00063"/>
</dbReference>
<evidence type="ECO:0000256" key="7">
    <source>
        <dbReference type="ARBA" id="ARBA00007952"/>
    </source>
</evidence>
<dbReference type="OrthoDB" id="9799110at2"/>
<dbReference type="Gene3D" id="1.20.120.1320">
    <property type="entry name" value="Aspartokinase, catalytic domain"/>
    <property type="match status" value="1"/>
</dbReference>
<comment type="function">
    <text evidence="24">Bifunctional aspartate kinase and homoserine dehydrogenase that catalyzes the first and the third steps toward the synthesis of lysine, methionine and threonine from aspartate.</text>
</comment>
<keyword evidence="11" id="KW-0808">Transferase</keyword>
<comment type="pathway">
    <text evidence="5">Amino-acid biosynthesis; L-methionine biosynthesis via de novo pathway; L-homoserine from L-aspartate: step 3/3.</text>
</comment>
<name>A0A1I2I3D6_9BACT</name>
<keyword evidence="15 30" id="KW-0418">Kinase</keyword>
<evidence type="ECO:0000256" key="18">
    <source>
        <dbReference type="ARBA" id="ARBA00023002"/>
    </source>
</evidence>
<evidence type="ECO:0000256" key="16">
    <source>
        <dbReference type="ARBA" id="ARBA00022840"/>
    </source>
</evidence>
<dbReference type="NCBIfam" id="TIGR00657">
    <property type="entry name" value="asp_kinases"/>
    <property type="match status" value="1"/>
</dbReference>
<dbReference type="GO" id="GO:0009086">
    <property type="term" value="P:methionine biosynthetic process"/>
    <property type="evidence" value="ECO:0007669"/>
    <property type="project" value="UniProtKB-KW"/>
</dbReference>
<dbReference type="InterPro" id="IPR036291">
    <property type="entry name" value="NAD(P)-bd_dom_sf"/>
</dbReference>
<dbReference type="InterPro" id="IPR005106">
    <property type="entry name" value="Asp/hSer_DH_NAD-bd"/>
</dbReference>
<dbReference type="Gene3D" id="3.40.50.720">
    <property type="entry name" value="NAD(P)-binding Rossmann-like Domain"/>
    <property type="match status" value="1"/>
</dbReference>
<dbReference type="GO" id="GO:0009088">
    <property type="term" value="P:threonine biosynthetic process"/>
    <property type="evidence" value="ECO:0007669"/>
    <property type="project" value="UniProtKB-UniPathway"/>
</dbReference>
<evidence type="ECO:0000256" key="27">
    <source>
        <dbReference type="ARBA" id="ARBA00049031"/>
    </source>
</evidence>
<dbReference type="CDD" id="cd04922">
    <property type="entry name" value="ACT_AKi-HSDH-ThrA_2"/>
    <property type="match status" value="1"/>
</dbReference>
<evidence type="ECO:0000256" key="12">
    <source>
        <dbReference type="ARBA" id="ARBA00022697"/>
    </source>
</evidence>
<sequence>MKVLKFGGSSVQTPERIRNVVKIVKADKQARVVVCSAFGGITDQLINTAKMAEKGDETYKNLFKEIEKRHIEAAKELIEIKRQSSVVAQVKNLLNELEELLEGIFLLRELSKRTLDNIVSFGERFSCYIISEYAKDAGLQAEYLDTRKVIRTNSNFTNAAVDFEITDKLIQEYIAQHPALQIATGFIGSNAEGVTTTLGRGGSDYTVSIFGAALQASEIEIWTDVDGVMTADPRKVAQAFPVPTLTYEEAMELSHFGAKVIYPPTMVPALKKNIPILIRNTFNPDFKGSIIYNQSSSDGKAVKGITSISNIALLRVQGSGMVGVAGVSARLFGALAKESISVILITQASSEHSICFAVKPEEAPLAVKLINEEFATEIQRSEIDKVVAEYDLSIVAIVGENMKKTSGVAGKMFQSLGKNGINITAIAQGSSELNISVVIKKEDEVKALRALHQAFFLSDIKVINVFIVGVGLIGSTLLKQIQEQKKYLLKEYSIDFKIIALANSKKKLFDANGIDLTVWKERLFNSPENMDMESFVREMEQLNLPNSVFIDNTASSLVSSFYERILKASISIVTPNKIASSGGYHQYQNLKDLAKKHDVVYLYETNVGAALPVISTLQDLVNSGDKILKIEAVLSGTLSYIFNTFDSTKKFSEVVKDAKLKGYTEPDPREDLSCSDVARKILILTRECGYPMESSDVVIHGFIPESCQKAPSVEEFFVELEKSDAYFEQMRANAEKEGKVLRCIAKFENGRADIALQAVGREHPFYQLSGSDNIIAFTTARYPERPLLVKGAGAGAEVTAAGVFADMIRIANYL</sequence>
<evidence type="ECO:0000256" key="25">
    <source>
        <dbReference type="ARBA" id="ARBA00048561"/>
    </source>
</evidence>
<keyword evidence="12" id="KW-0791">Threonine biosynthesis</keyword>
<evidence type="ECO:0000256" key="28">
    <source>
        <dbReference type="SAM" id="Coils"/>
    </source>
</evidence>
<evidence type="ECO:0000256" key="15">
    <source>
        <dbReference type="ARBA" id="ARBA00022777"/>
    </source>
</evidence>
<dbReference type="STRING" id="1003.SAMN04488541_102830"/>
<comment type="catalytic activity">
    <reaction evidence="27">
        <text>L-homoserine + NAD(+) = L-aspartate 4-semialdehyde + NADH + H(+)</text>
        <dbReference type="Rhea" id="RHEA:15757"/>
        <dbReference type="ChEBI" id="CHEBI:15378"/>
        <dbReference type="ChEBI" id="CHEBI:57476"/>
        <dbReference type="ChEBI" id="CHEBI:57540"/>
        <dbReference type="ChEBI" id="CHEBI:57945"/>
        <dbReference type="ChEBI" id="CHEBI:537519"/>
        <dbReference type="EC" id="1.1.1.3"/>
    </reaction>
    <physiologicalReaction direction="right-to-left" evidence="27">
        <dbReference type="Rhea" id="RHEA:15759"/>
    </physiologicalReaction>
</comment>
<evidence type="ECO:0000256" key="9">
    <source>
        <dbReference type="ARBA" id="ARBA00011881"/>
    </source>
</evidence>
<dbReference type="InterPro" id="IPR002912">
    <property type="entry name" value="ACT_dom"/>
</dbReference>
<dbReference type="CDD" id="cd04921">
    <property type="entry name" value="ACT_AKi-HSDH-ThrA-like_1"/>
    <property type="match status" value="1"/>
</dbReference>
<evidence type="ECO:0000256" key="22">
    <source>
        <dbReference type="ARBA" id="ARBA00023167"/>
    </source>
</evidence>
<evidence type="ECO:0000256" key="14">
    <source>
        <dbReference type="ARBA" id="ARBA00022741"/>
    </source>
</evidence>
<dbReference type="InterPro" id="IPR049638">
    <property type="entry name" value="AK-HD"/>
</dbReference>
<dbReference type="InterPro" id="IPR045865">
    <property type="entry name" value="ACT-like_dom_sf"/>
</dbReference>
<comment type="similarity">
    <text evidence="8">In the N-terminal section; belongs to the aspartokinase family.</text>
</comment>
<dbReference type="InterPro" id="IPR001342">
    <property type="entry name" value="HDH_cat"/>
</dbReference>
<dbReference type="NCBIfam" id="NF006959">
    <property type="entry name" value="PRK09436.1"/>
    <property type="match status" value="1"/>
</dbReference>
<dbReference type="FunFam" id="3.30.360.10:FF:000006">
    <property type="entry name" value="Bifunctional aspartokinase/homoserine dehydrogenase"/>
    <property type="match status" value="1"/>
</dbReference>
<dbReference type="InterPro" id="IPR054352">
    <property type="entry name" value="ACT_Aspartokinase"/>
</dbReference>
<dbReference type="Pfam" id="PF00696">
    <property type="entry name" value="AA_kinase"/>
    <property type="match status" value="1"/>
</dbReference>
<comment type="cofactor">
    <cofactor evidence="1">
        <name>a metal cation</name>
        <dbReference type="ChEBI" id="CHEBI:25213"/>
    </cofactor>
</comment>
<comment type="catalytic activity">
    <reaction evidence="26">
        <text>L-homoserine + NADP(+) = L-aspartate 4-semialdehyde + NADPH + H(+)</text>
        <dbReference type="Rhea" id="RHEA:15761"/>
        <dbReference type="ChEBI" id="CHEBI:15378"/>
        <dbReference type="ChEBI" id="CHEBI:57476"/>
        <dbReference type="ChEBI" id="CHEBI:57783"/>
        <dbReference type="ChEBI" id="CHEBI:58349"/>
        <dbReference type="ChEBI" id="CHEBI:537519"/>
        <dbReference type="EC" id="1.1.1.3"/>
    </reaction>
    <physiologicalReaction direction="right-to-left" evidence="26">
        <dbReference type="Rhea" id="RHEA:15763"/>
    </physiologicalReaction>
</comment>
<dbReference type="InterPro" id="IPR042199">
    <property type="entry name" value="AsparK_Bifunc_asparK/hSer_DH"/>
</dbReference>
<evidence type="ECO:0000256" key="20">
    <source>
        <dbReference type="ARBA" id="ARBA00023053"/>
    </source>
</evidence>
<keyword evidence="21" id="KW-0457">Lysine biosynthesis</keyword>
<dbReference type="SUPFAM" id="SSF53633">
    <property type="entry name" value="Carbamate kinase-like"/>
    <property type="match status" value="1"/>
</dbReference>
<dbReference type="InterPro" id="IPR018042">
    <property type="entry name" value="Aspartate_kinase_CS"/>
</dbReference>
<dbReference type="GO" id="GO:0050661">
    <property type="term" value="F:NADP binding"/>
    <property type="evidence" value="ECO:0007669"/>
    <property type="project" value="InterPro"/>
</dbReference>
<dbReference type="UniPathway" id="UPA00034">
    <property type="reaction ID" value="UER00015"/>
</dbReference>
<evidence type="ECO:0000256" key="11">
    <source>
        <dbReference type="ARBA" id="ARBA00022679"/>
    </source>
</evidence>
<dbReference type="PROSITE" id="PS00324">
    <property type="entry name" value="ASPARTOKINASE"/>
    <property type="match status" value="1"/>
</dbReference>
<keyword evidence="19" id="KW-0520">NAD</keyword>
<organism evidence="30 31">
    <name type="scientific">Thermoflexibacter ruber</name>
    <dbReference type="NCBI Taxonomy" id="1003"/>
    <lineage>
        <taxon>Bacteria</taxon>
        <taxon>Pseudomonadati</taxon>
        <taxon>Bacteroidota</taxon>
        <taxon>Cytophagia</taxon>
        <taxon>Cytophagales</taxon>
        <taxon>Thermoflexibacteraceae</taxon>
        <taxon>Thermoflexibacter</taxon>
    </lineage>
</organism>
<dbReference type="Pfam" id="PF00742">
    <property type="entry name" value="Homoserine_dh"/>
    <property type="match status" value="1"/>
</dbReference>
<comment type="pathway">
    <text evidence="4">Amino-acid biosynthesis; L-threonine biosynthesis; L-threonine from L-aspartate: step 3/5.</text>
</comment>
<dbReference type="AlphaFoldDB" id="A0A1I2I3D6"/>
<dbReference type="UniPathway" id="UPA00051">
    <property type="reaction ID" value="UER00462"/>
</dbReference>
<evidence type="ECO:0000256" key="6">
    <source>
        <dbReference type="ARBA" id="ARBA00005139"/>
    </source>
</evidence>
<dbReference type="Pfam" id="PF03447">
    <property type="entry name" value="NAD_binding_3"/>
    <property type="match status" value="1"/>
</dbReference>
<dbReference type="Proteomes" id="UP000199513">
    <property type="component" value="Unassembled WGS sequence"/>
</dbReference>
<dbReference type="CDD" id="cd04243">
    <property type="entry name" value="AAK_AK-HSDH-like"/>
    <property type="match status" value="1"/>
</dbReference>
<keyword evidence="28" id="KW-0175">Coiled coil</keyword>
<feature type="coiled-coil region" evidence="28">
    <location>
        <begin position="63"/>
        <end position="100"/>
    </location>
</feature>
<dbReference type="PROSITE" id="PS51671">
    <property type="entry name" value="ACT"/>
    <property type="match status" value="1"/>
</dbReference>
<comment type="catalytic activity">
    <reaction evidence="25">
        <text>L-aspartate + ATP = 4-phospho-L-aspartate + ADP</text>
        <dbReference type="Rhea" id="RHEA:23776"/>
        <dbReference type="ChEBI" id="CHEBI:29991"/>
        <dbReference type="ChEBI" id="CHEBI:30616"/>
        <dbReference type="ChEBI" id="CHEBI:57535"/>
        <dbReference type="ChEBI" id="CHEBI:456216"/>
        <dbReference type="EC" id="2.7.2.4"/>
    </reaction>
    <physiologicalReaction direction="left-to-right" evidence="25">
        <dbReference type="Rhea" id="RHEA:23777"/>
    </physiologicalReaction>
</comment>
<dbReference type="GO" id="GO:0046872">
    <property type="term" value="F:metal ion binding"/>
    <property type="evidence" value="ECO:0007669"/>
    <property type="project" value="UniProtKB-KW"/>
</dbReference>
<keyword evidence="18" id="KW-0560">Oxidoreductase</keyword>
<comment type="pathway">
    <text evidence="6">Amino-acid biosynthesis; L-threonine biosynthesis; L-threonine from L-aspartate: step 1/5.</text>
</comment>
<comment type="similarity">
    <text evidence="7">In the C-terminal section; belongs to the homoserine dehydrogenase family.</text>
</comment>
<dbReference type="PANTHER" id="PTHR43070">
    <property type="match status" value="1"/>
</dbReference>
<evidence type="ECO:0000256" key="17">
    <source>
        <dbReference type="ARBA" id="ARBA00022857"/>
    </source>
</evidence>
<keyword evidence="23" id="KW-0511">Multifunctional enzyme</keyword>
<keyword evidence="14" id="KW-0547">Nucleotide-binding</keyword>
<evidence type="ECO:0000256" key="3">
    <source>
        <dbReference type="ARBA" id="ARBA00004986"/>
    </source>
</evidence>
<dbReference type="PIRSF" id="PIRSF000727">
    <property type="entry name" value="ThrA"/>
    <property type="match status" value="1"/>
</dbReference>
<dbReference type="GO" id="GO:0009090">
    <property type="term" value="P:homoserine biosynthetic process"/>
    <property type="evidence" value="ECO:0007669"/>
    <property type="project" value="UniProtKB-ARBA"/>
</dbReference>
<evidence type="ECO:0000256" key="5">
    <source>
        <dbReference type="ARBA" id="ARBA00005062"/>
    </source>
</evidence>
<evidence type="ECO:0000256" key="23">
    <source>
        <dbReference type="ARBA" id="ARBA00023268"/>
    </source>
</evidence>
<dbReference type="InterPro" id="IPR036393">
    <property type="entry name" value="AceGlu_kinase-like_sf"/>
</dbReference>
<dbReference type="GO" id="GO:0004072">
    <property type="term" value="F:aspartate kinase activity"/>
    <property type="evidence" value="ECO:0007669"/>
    <property type="project" value="UniProtKB-EC"/>
</dbReference>
<dbReference type="GO" id="GO:0009089">
    <property type="term" value="P:lysine biosynthetic process via diaminopimelate"/>
    <property type="evidence" value="ECO:0007669"/>
    <property type="project" value="UniProtKB-UniPathway"/>
</dbReference>
<dbReference type="Gene3D" id="3.30.360.10">
    <property type="entry name" value="Dihydrodipicolinate Reductase, domain 2"/>
    <property type="match status" value="1"/>
</dbReference>
<accession>A0A1I2I3D6</accession>
<evidence type="ECO:0000256" key="10">
    <source>
        <dbReference type="ARBA" id="ARBA00022605"/>
    </source>
</evidence>
<dbReference type="RefSeq" id="WP_091548132.1">
    <property type="nucleotide sequence ID" value="NZ_FONY01000028.1"/>
</dbReference>
<dbReference type="InterPro" id="IPR001341">
    <property type="entry name" value="Asp_kinase"/>
</dbReference>
<evidence type="ECO:0000256" key="4">
    <source>
        <dbReference type="ARBA" id="ARBA00005056"/>
    </source>
</evidence>
<proteinExistence type="inferred from homology"/>
<dbReference type="NCBIfam" id="NF007003">
    <property type="entry name" value="PRK09466.1"/>
    <property type="match status" value="1"/>
</dbReference>
<reference evidence="31" key="1">
    <citation type="submission" date="2016-10" db="EMBL/GenBank/DDBJ databases">
        <authorList>
            <person name="Varghese N."/>
            <person name="Submissions S."/>
        </authorList>
    </citation>
    <scope>NUCLEOTIDE SEQUENCE [LARGE SCALE GENOMIC DNA]</scope>
    <source>
        <strain>GEY</strain>
        <strain evidence="31">DSM 9560</strain>
    </source>
</reference>
<dbReference type="EMBL" id="FONY01000028">
    <property type="protein sequence ID" value="SFF36168.1"/>
    <property type="molecule type" value="Genomic_DNA"/>
</dbReference>
<dbReference type="FunFam" id="3.30.2130.10:FF:000001">
    <property type="entry name" value="Bifunctional aspartokinase/homoserine dehydrogenase"/>
    <property type="match status" value="1"/>
</dbReference>